<feature type="compositionally biased region" description="Basic and acidic residues" evidence="1">
    <location>
        <begin position="360"/>
        <end position="369"/>
    </location>
</feature>
<feature type="compositionally biased region" description="Basic and acidic residues" evidence="1">
    <location>
        <begin position="570"/>
        <end position="581"/>
    </location>
</feature>
<dbReference type="eggNOG" id="ENOG502SQGF">
    <property type="taxonomic scope" value="Eukaryota"/>
</dbReference>
<dbReference type="HOGENOM" id="CLU_016661_0_0_1"/>
<dbReference type="STRING" id="670483.S7QJC9"/>
<evidence type="ECO:0000313" key="3">
    <source>
        <dbReference type="Proteomes" id="UP000030669"/>
    </source>
</evidence>
<evidence type="ECO:0000256" key="1">
    <source>
        <dbReference type="SAM" id="MobiDB-lite"/>
    </source>
</evidence>
<dbReference type="KEGG" id="gtr:GLOTRDRAFT_109688"/>
<gene>
    <name evidence="2" type="ORF">GLOTRDRAFT_109688</name>
</gene>
<feature type="compositionally biased region" description="Basic and acidic residues" evidence="1">
    <location>
        <begin position="262"/>
        <end position="276"/>
    </location>
</feature>
<evidence type="ECO:0000313" key="2">
    <source>
        <dbReference type="EMBL" id="EPQ59438.1"/>
    </source>
</evidence>
<accession>S7QJC9</accession>
<proteinExistence type="predicted"/>
<dbReference type="OrthoDB" id="3268641at2759"/>
<dbReference type="OMA" id="WISRPCF"/>
<feature type="region of interest" description="Disordered" evidence="1">
    <location>
        <begin position="360"/>
        <end position="637"/>
    </location>
</feature>
<feature type="compositionally biased region" description="Low complexity" evidence="1">
    <location>
        <begin position="227"/>
        <end position="242"/>
    </location>
</feature>
<dbReference type="EMBL" id="KB469297">
    <property type="protein sequence ID" value="EPQ59438.1"/>
    <property type="molecule type" value="Genomic_DNA"/>
</dbReference>
<dbReference type="AlphaFoldDB" id="S7QJC9"/>
<keyword evidence="3" id="KW-1185">Reference proteome</keyword>
<feature type="compositionally biased region" description="Low complexity" evidence="1">
    <location>
        <begin position="620"/>
        <end position="635"/>
    </location>
</feature>
<name>S7QJC9_GLOTA</name>
<protein>
    <submittedName>
        <fullName evidence="2">Uncharacterized protein</fullName>
    </submittedName>
</protein>
<sequence>MSVISSSLAPSFSPPPCLHPPSGPLFPRSCNSARGLPFQDTARTCMLKTLLLRRLQSNNLSRSEALSIAPFASKSSEAMKVKSSATSLSEAAVASKRVERFSEGLRRWACRPCFEDRMIVWEPADNAPVIVSKRVSGNGRGYGVASLEFSEGLEALAGLLVDEEPPELSLSPMAMSHSIEDARVPFSTASSDSSHGHPQLNGKSTLPSPLRIEETPSLSAAIHLSLPASSSMPSSPSTAPTSPDSPMPAYPKLSLEPPTVKAKRDSPKPHDASADDLADRIPLGYALRVKKQREQKARFLEEERQRRMSAEKKKLEEERRKHEEEKLQWERERKAWEREKKAMEEEKKQRKLKEEVVAARMRREEERTGARRVSASVVEGEKNEQSRSKRDSSRHRQDKLASDPHLPLPGVARPPSVADSHHRPVSMHSTRGASTEDVRLKDRGRKSSRRQSAASDADSPSTGAPPSTWSMYGMPAVPPMPMMTMSPYGVPSPYMDNMPLLPPNAPFMTQGYGDHRSRSRSGSKDRRDSSQSSRSSSHSRPHSTRSNNNSTERVHQIHGHGSPGATRVASDSHRSHERRPSGGESPNRTSAHRGQLANQGRSYSGSDVERRYSSLRGHASSSSPSTPVRPTMVSSASWGGPWVVQPTMPPSMPMYSGAPAFTAAPIPMMAQGMAQTRSPASHHRQSVIF</sequence>
<feature type="compositionally biased region" description="Polar residues" evidence="1">
    <location>
        <begin position="596"/>
        <end position="605"/>
    </location>
</feature>
<feature type="compositionally biased region" description="Low complexity" evidence="1">
    <location>
        <begin position="450"/>
        <end position="468"/>
    </location>
</feature>
<reference evidence="2 3" key="1">
    <citation type="journal article" date="2012" name="Science">
        <title>The Paleozoic origin of enzymatic lignin decomposition reconstructed from 31 fungal genomes.</title>
        <authorList>
            <person name="Floudas D."/>
            <person name="Binder M."/>
            <person name="Riley R."/>
            <person name="Barry K."/>
            <person name="Blanchette R.A."/>
            <person name="Henrissat B."/>
            <person name="Martinez A.T."/>
            <person name="Otillar R."/>
            <person name="Spatafora J.W."/>
            <person name="Yadav J.S."/>
            <person name="Aerts A."/>
            <person name="Benoit I."/>
            <person name="Boyd A."/>
            <person name="Carlson A."/>
            <person name="Copeland A."/>
            <person name="Coutinho P.M."/>
            <person name="de Vries R.P."/>
            <person name="Ferreira P."/>
            <person name="Findley K."/>
            <person name="Foster B."/>
            <person name="Gaskell J."/>
            <person name="Glotzer D."/>
            <person name="Gorecki P."/>
            <person name="Heitman J."/>
            <person name="Hesse C."/>
            <person name="Hori C."/>
            <person name="Igarashi K."/>
            <person name="Jurgens J.A."/>
            <person name="Kallen N."/>
            <person name="Kersten P."/>
            <person name="Kohler A."/>
            <person name="Kuees U."/>
            <person name="Kumar T.K.A."/>
            <person name="Kuo A."/>
            <person name="LaButti K."/>
            <person name="Larrondo L.F."/>
            <person name="Lindquist E."/>
            <person name="Ling A."/>
            <person name="Lombard V."/>
            <person name="Lucas S."/>
            <person name="Lundell T."/>
            <person name="Martin R."/>
            <person name="McLaughlin D.J."/>
            <person name="Morgenstern I."/>
            <person name="Morin E."/>
            <person name="Murat C."/>
            <person name="Nagy L.G."/>
            <person name="Nolan M."/>
            <person name="Ohm R.A."/>
            <person name="Patyshakuliyeva A."/>
            <person name="Rokas A."/>
            <person name="Ruiz-Duenas F.J."/>
            <person name="Sabat G."/>
            <person name="Salamov A."/>
            <person name="Samejima M."/>
            <person name="Schmutz J."/>
            <person name="Slot J.C."/>
            <person name="St John F."/>
            <person name="Stenlid J."/>
            <person name="Sun H."/>
            <person name="Sun S."/>
            <person name="Syed K."/>
            <person name="Tsang A."/>
            <person name="Wiebenga A."/>
            <person name="Young D."/>
            <person name="Pisabarro A."/>
            <person name="Eastwood D.C."/>
            <person name="Martin F."/>
            <person name="Cullen D."/>
            <person name="Grigoriev I.V."/>
            <person name="Hibbett D.S."/>
        </authorList>
    </citation>
    <scope>NUCLEOTIDE SEQUENCE [LARGE SCALE GENOMIC DNA]</scope>
    <source>
        <strain evidence="2 3">ATCC 11539</strain>
    </source>
</reference>
<dbReference type="GeneID" id="19299077"/>
<feature type="compositionally biased region" description="Basic and acidic residues" evidence="1">
    <location>
        <begin position="379"/>
        <end position="402"/>
    </location>
</feature>
<organism evidence="2 3">
    <name type="scientific">Gloeophyllum trabeum (strain ATCC 11539 / FP-39264 / Madison 617)</name>
    <name type="common">Brown rot fungus</name>
    <dbReference type="NCBI Taxonomy" id="670483"/>
    <lineage>
        <taxon>Eukaryota</taxon>
        <taxon>Fungi</taxon>
        <taxon>Dikarya</taxon>
        <taxon>Basidiomycota</taxon>
        <taxon>Agaricomycotina</taxon>
        <taxon>Agaricomycetes</taxon>
        <taxon>Gloeophyllales</taxon>
        <taxon>Gloeophyllaceae</taxon>
        <taxon>Gloeophyllum</taxon>
    </lineage>
</organism>
<dbReference type="RefSeq" id="XP_007862426.1">
    <property type="nucleotide sequence ID" value="XM_007864235.1"/>
</dbReference>
<feature type="region of interest" description="Disordered" evidence="1">
    <location>
        <begin position="299"/>
        <end position="333"/>
    </location>
</feature>
<dbReference type="Proteomes" id="UP000030669">
    <property type="component" value="Unassembled WGS sequence"/>
</dbReference>
<feature type="region of interest" description="Disordered" evidence="1">
    <location>
        <begin position="186"/>
        <end position="210"/>
    </location>
</feature>
<feature type="region of interest" description="Disordered" evidence="1">
    <location>
        <begin position="227"/>
        <end position="276"/>
    </location>
</feature>